<dbReference type="InterPro" id="IPR002034">
    <property type="entry name" value="AIPM/Hcit_synth_CS"/>
</dbReference>
<dbReference type="Pfam" id="PF00682">
    <property type="entry name" value="HMGL-like"/>
    <property type="match status" value="1"/>
</dbReference>
<dbReference type="Proteomes" id="UP000245539">
    <property type="component" value="Unassembled WGS sequence"/>
</dbReference>
<dbReference type="GO" id="GO:0003852">
    <property type="term" value="F:2-isopropylmalate synthase activity"/>
    <property type="evidence" value="ECO:0007669"/>
    <property type="project" value="InterPro"/>
</dbReference>
<organism evidence="9 10">
    <name type="scientific">Leucothrix pacifica</name>
    <dbReference type="NCBI Taxonomy" id="1247513"/>
    <lineage>
        <taxon>Bacteria</taxon>
        <taxon>Pseudomonadati</taxon>
        <taxon>Pseudomonadota</taxon>
        <taxon>Gammaproteobacteria</taxon>
        <taxon>Thiotrichales</taxon>
        <taxon>Thiotrichaceae</taxon>
        <taxon>Leucothrix</taxon>
    </lineage>
</organism>
<dbReference type="PROSITE" id="PS00815">
    <property type="entry name" value="AIPM_HOMOCIT_SYNTH_1"/>
    <property type="match status" value="1"/>
</dbReference>
<dbReference type="UniPathway" id="UPA00048">
    <property type="reaction ID" value="UER00070"/>
</dbReference>
<keyword evidence="4" id="KW-0464">Manganese</keyword>
<dbReference type="InterPro" id="IPR036230">
    <property type="entry name" value="LeuA_allosteric_dom_sf"/>
</dbReference>
<reference evidence="9 10" key="1">
    <citation type="submission" date="2018-05" db="EMBL/GenBank/DDBJ databases">
        <title>Leucothrix arctica sp. nov., isolated from Arctic seawater.</title>
        <authorList>
            <person name="Choi A."/>
            <person name="Baek K."/>
        </authorList>
    </citation>
    <scope>NUCLEOTIDE SEQUENCE [LARGE SCALE GENOMIC DNA]</scope>
    <source>
        <strain evidence="9 10">JCM 18388</strain>
    </source>
</reference>
<dbReference type="InterPro" id="IPR050073">
    <property type="entry name" value="2-IPM_HCS-like"/>
</dbReference>
<protein>
    <submittedName>
        <fullName evidence="9">2-isopropylmalate synthase</fullName>
    </submittedName>
</protein>
<evidence type="ECO:0000256" key="7">
    <source>
        <dbReference type="RuleBase" id="RU003523"/>
    </source>
</evidence>
<keyword evidence="1" id="KW-0432">Leucine biosynthesis</keyword>
<dbReference type="SUPFAM" id="SSF110921">
    <property type="entry name" value="2-isopropylmalate synthase LeuA, allosteric (dimerisation) domain"/>
    <property type="match status" value="1"/>
</dbReference>
<evidence type="ECO:0000256" key="2">
    <source>
        <dbReference type="ARBA" id="ARBA00022605"/>
    </source>
</evidence>
<evidence type="ECO:0000256" key="1">
    <source>
        <dbReference type="ARBA" id="ARBA00022430"/>
    </source>
</evidence>
<evidence type="ECO:0000259" key="8">
    <source>
        <dbReference type="PROSITE" id="PS50991"/>
    </source>
</evidence>
<dbReference type="GO" id="GO:0009098">
    <property type="term" value="P:L-leucine biosynthetic process"/>
    <property type="evidence" value="ECO:0007669"/>
    <property type="project" value="UniProtKB-UniPathway"/>
</dbReference>
<evidence type="ECO:0000256" key="6">
    <source>
        <dbReference type="ARBA" id="ARBA00037629"/>
    </source>
</evidence>
<dbReference type="InterPro" id="IPR013709">
    <property type="entry name" value="2-isopropylmalate_synth_dimer"/>
</dbReference>
<evidence type="ECO:0000256" key="4">
    <source>
        <dbReference type="ARBA" id="ARBA00023211"/>
    </source>
</evidence>
<keyword evidence="2" id="KW-0028">Amino-acid biosynthesis</keyword>
<dbReference type="PROSITE" id="PS00816">
    <property type="entry name" value="AIPM_HOMOCIT_SYNTH_2"/>
    <property type="match status" value="1"/>
</dbReference>
<evidence type="ECO:0000256" key="3">
    <source>
        <dbReference type="ARBA" id="ARBA00022679"/>
    </source>
</evidence>
<dbReference type="PROSITE" id="PS50991">
    <property type="entry name" value="PYR_CT"/>
    <property type="match status" value="1"/>
</dbReference>
<dbReference type="SUPFAM" id="SSF51569">
    <property type="entry name" value="Aldolase"/>
    <property type="match status" value="1"/>
</dbReference>
<dbReference type="Pfam" id="PF08502">
    <property type="entry name" value="LeuA_dimer"/>
    <property type="match status" value="1"/>
</dbReference>
<dbReference type="AlphaFoldDB" id="A0A317C3X0"/>
<dbReference type="SMART" id="SM00917">
    <property type="entry name" value="LeuA_dimer"/>
    <property type="match status" value="1"/>
</dbReference>
<dbReference type="Gene3D" id="3.30.160.740">
    <property type="match status" value="1"/>
</dbReference>
<dbReference type="EMBL" id="QGKM01000075">
    <property type="protein sequence ID" value="PWQ92881.1"/>
    <property type="molecule type" value="Genomic_DNA"/>
</dbReference>
<dbReference type="OrthoDB" id="9803573at2"/>
<gene>
    <name evidence="9" type="ORF">DKW60_18965</name>
</gene>
<dbReference type="Gene3D" id="3.20.20.70">
    <property type="entry name" value="Aldolase class I"/>
    <property type="match status" value="1"/>
</dbReference>
<dbReference type="InterPro" id="IPR054691">
    <property type="entry name" value="LeuA/HCS_post-cat"/>
</dbReference>
<keyword evidence="3 7" id="KW-0808">Transferase</keyword>
<keyword evidence="10" id="KW-1185">Reference proteome</keyword>
<keyword evidence="5" id="KW-0100">Branched-chain amino acid biosynthesis</keyword>
<feature type="domain" description="Pyruvate carboxyltransferase" evidence="8">
    <location>
        <begin position="1"/>
        <end position="259"/>
    </location>
</feature>
<comment type="similarity">
    <text evidence="7">Belongs to the alpha-IPM synthase/homocitrate synthase family.</text>
</comment>
<dbReference type="PANTHER" id="PTHR10277">
    <property type="entry name" value="HOMOCITRATE SYNTHASE-RELATED"/>
    <property type="match status" value="1"/>
</dbReference>
<comment type="function">
    <text evidence="6">Catalyzes the condensation of the acetyl group of acetyl-CoA with 3-methyl-2-oxobutanoate (2-ketoisovalerate) to form 3-carboxy-3-hydroxy-4-methylpentanoate (2-isopropylmalate).</text>
</comment>
<comment type="caution">
    <text evidence="9">The sequence shown here is derived from an EMBL/GenBank/DDBJ whole genome shotgun (WGS) entry which is preliminary data.</text>
</comment>
<sequence>MDTTLRDGEQTQGVSFAPEEKVSMATALLGKLKVDRIEVASARVSKGEQEAVAKINAWAEKSGYANCVEVLGFVDHTRSVDWIVEAGGKVINLLTKGSEKHCREQLRISHEEHISRIKQTVEYAQSQGLLVNVYLEDWSNGYIDSPEYVFAHTEALRHLGIKHFMLPDTLGVMSPKEVFDSLTDMTSRFPELHFDFHPHNDYGLATANVMAAVEAGISSIHCTINCLGERAGNASLSQVAVVLRDKMDMKINIREDHIVDMSQMVASFSGKFVASNTPVLGADVFTQTAGIHADGDQKGGLYETKLNPERFARKREYALGKMSGKASLAKNLQSLGITLSEENQAKVLARVVELGDSKQKITTDDLPFIIADVITGSDYQHITLTGCSISSRLDEKTHVAIDVDIYGEPHTATGSGNGGFDAFTVAVDKILNLYQMSLPTLIDYEVHIPRGGQTSALTEAIVSWQLENGSKTSTRGVHANQVYAAINAALRMANMLLQTAKQKQIS</sequence>
<dbReference type="Pfam" id="PF22617">
    <property type="entry name" value="HCS_D2"/>
    <property type="match status" value="1"/>
</dbReference>
<name>A0A317C3X0_9GAMM</name>
<evidence type="ECO:0000313" key="10">
    <source>
        <dbReference type="Proteomes" id="UP000245539"/>
    </source>
</evidence>
<dbReference type="InterPro" id="IPR000891">
    <property type="entry name" value="PYR_CT"/>
</dbReference>
<dbReference type="PANTHER" id="PTHR10277:SF57">
    <property type="entry name" value="(R)-CITRAMALATE SYNTHASE CIMA"/>
    <property type="match status" value="1"/>
</dbReference>
<evidence type="ECO:0000313" key="9">
    <source>
        <dbReference type="EMBL" id="PWQ92881.1"/>
    </source>
</evidence>
<dbReference type="Gene3D" id="3.30.160.340">
    <property type="match status" value="1"/>
</dbReference>
<dbReference type="InterPro" id="IPR013785">
    <property type="entry name" value="Aldolase_TIM"/>
</dbReference>
<proteinExistence type="inferred from homology"/>
<accession>A0A317C3X0</accession>
<evidence type="ECO:0000256" key="5">
    <source>
        <dbReference type="ARBA" id="ARBA00023304"/>
    </source>
</evidence>